<organism evidence="2 3">
    <name type="scientific">Orlajensenia leifsoniae</name>
    <dbReference type="NCBI Taxonomy" id="2561933"/>
    <lineage>
        <taxon>Bacteria</taxon>
        <taxon>Bacillati</taxon>
        <taxon>Actinomycetota</taxon>
        <taxon>Actinomycetes</taxon>
        <taxon>Micrococcales</taxon>
        <taxon>Microbacteriaceae</taxon>
        <taxon>Orlajensenia</taxon>
    </lineage>
</organism>
<feature type="region of interest" description="Disordered" evidence="1">
    <location>
        <begin position="112"/>
        <end position="131"/>
    </location>
</feature>
<evidence type="ECO:0000313" key="3">
    <source>
        <dbReference type="Proteomes" id="UP000298127"/>
    </source>
</evidence>
<dbReference type="AlphaFoldDB" id="A0A4Y9R512"/>
<gene>
    <name evidence="2" type="ORF">E4M00_04640</name>
</gene>
<keyword evidence="3" id="KW-1185">Reference proteome</keyword>
<dbReference type="Gene3D" id="1.10.620.20">
    <property type="entry name" value="Ribonucleotide Reductase, subunit A"/>
    <property type="match status" value="1"/>
</dbReference>
<evidence type="ECO:0000313" key="2">
    <source>
        <dbReference type="EMBL" id="TFV98803.1"/>
    </source>
</evidence>
<name>A0A4Y9R512_9MICO</name>
<reference evidence="2 3" key="1">
    <citation type="journal article" date="2018" name="J. Microbiol.">
        <title>Leifsonia flava sp. nov., a novel actinobacterium isolated from the rhizosphere of Aquilegia viridiflora.</title>
        <authorList>
            <person name="Cai Y."/>
            <person name="Tao W.Z."/>
            <person name="Ma Y.J."/>
            <person name="Cheng J."/>
            <person name="Zhang M.Y."/>
            <person name="Zhang Y.X."/>
        </authorList>
    </citation>
    <scope>NUCLEOTIDE SEQUENCE [LARGE SCALE GENOMIC DNA]</scope>
    <source>
        <strain evidence="2 3">SYP-B2174</strain>
    </source>
</reference>
<dbReference type="InterPro" id="IPR012348">
    <property type="entry name" value="RNR-like"/>
</dbReference>
<comment type="caution">
    <text evidence="2">The sequence shown here is derived from an EMBL/GenBank/DDBJ whole genome shotgun (WGS) entry which is preliminary data.</text>
</comment>
<dbReference type="RefSeq" id="WP_135119337.1">
    <property type="nucleotide sequence ID" value="NZ_SPQZ01000002.1"/>
</dbReference>
<proteinExistence type="predicted"/>
<dbReference type="Proteomes" id="UP000298127">
    <property type="component" value="Unassembled WGS sequence"/>
</dbReference>
<dbReference type="EMBL" id="SPQZ01000002">
    <property type="protein sequence ID" value="TFV98803.1"/>
    <property type="molecule type" value="Genomic_DNA"/>
</dbReference>
<evidence type="ECO:0000256" key="1">
    <source>
        <dbReference type="SAM" id="MobiDB-lite"/>
    </source>
</evidence>
<sequence>MTTDATEALMTGSERFDVREFARTAVGTHRDRLDIAALAAQPLPGDALRAVRVLRDLEAATMDRLRNVLVTATHKDARVTAFLVSWAFEKFWIADALTAVIEAQPEAHRAAVETTPVTDAATSRGRADRRARRGPVRRSVSGFLAGESIVAVHVTSGLVDDWMLRASYERVIEVSENAEVARALGEVLELKARHSRFFEEEAVHRLLKSPRAVRLTRRELRRDVLPLGAVTLSPGDRAFFTRFSFAGDIGPMRAQRVASCVADLPGMDDGTIRAVQLRLAA</sequence>
<protein>
    <submittedName>
        <fullName evidence="2">Uncharacterized protein</fullName>
    </submittedName>
</protein>
<accession>A0A4Y9R512</accession>
<dbReference type="GO" id="GO:0016491">
    <property type="term" value="F:oxidoreductase activity"/>
    <property type="evidence" value="ECO:0007669"/>
    <property type="project" value="InterPro"/>
</dbReference>